<reference evidence="2 3" key="1">
    <citation type="submission" date="2016-11" db="EMBL/GenBank/DDBJ databases">
        <authorList>
            <person name="Jaros S."/>
            <person name="Januszkiewicz K."/>
            <person name="Wedrychowicz H."/>
        </authorList>
    </citation>
    <scope>NUCLEOTIDE SEQUENCE [LARGE SCALE GENOMIC DNA]</scope>
</reference>
<sequence length="289" mass="32064">MNQPASDTKHIKALPYSFPDGRVIELLQDDTLGDSTGRSLWLGAQLLVLYLHSVLHKVKVLTKGKYGGWKRRRAIELGAGTGLVSMYLHSQGYDVLSTDMPFIAHSCLKANFDHNPGLTSNFTMLDPSIVPPRFYAKGLDWSVSSSEWSFDDPRDVASTPGPSQSGADPEEENWTPPGSPIDPPFDLIVLSDVIYSSALVEPLLNTLRSLSDLSPLSTTYIAVEVRDPELISGFFVRAKGDGWKCSKVDQLILNKLMRAAAWDELGWEGVEVWCLKRRSKSKLPFRKQA</sequence>
<dbReference type="Proteomes" id="UP000249464">
    <property type="component" value="Unassembled WGS sequence"/>
</dbReference>
<dbReference type="GO" id="GO:0005634">
    <property type="term" value="C:nucleus"/>
    <property type="evidence" value="ECO:0007669"/>
    <property type="project" value="TreeGrafter"/>
</dbReference>
<dbReference type="Gene3D" id="3.40.50.150">
    <property type="entry name" value="Vaccinia Virus protein VP39"/>
    <property type="match status" value="1"/>
</dbReference>
<evidence type="ECO:0000256" key="1">
    <source>
        <dbReference type="SAM" id="MobiDB-lite"/>
    </source>
</evidence>
<name>A0A2X0PL80_9BASI</name>
<protein>
    <submittedName>
        <fullName evidence="2">BQ5605_C022g09466 protein</fullName>
    </submittedName>
</protein>
<feature type="region of interest" description="Disordered" evidence="1">
    <location>
        <begin position="151"/>
        <end position="178"/>
    </location>
</feature>
<evidence type="ECO:0000313" key="3">
    <source>
        <dbReference type="Proteomes" id="UP000249464"/>
    </source>
</evidence>
<dbReference type="PANTHER" id="PTHR14614:SF162">
    <property type="entry name" value="EXPRESSED PROTEIN"/>
    <property type="match status" value="1"/>
</dbReference>
<gene>
    <name evidence="2" type="primary">BQ5605_C022g09466</name>
    <name evidence="2" type="ORF">BQ5605_C022G09466</name>
</gene>
<dbReference type="STRING" id="796604.A0A2X0PL80"/>
<accession>A0A2X0PL80</accession>
<dbReference type="GO" id="GO:0005737">
    <property type="term" value="C:cytoplasm"/>
    <property type="evidence" value="ECO:0007669"/>
    <property type="project" value="TreeGrafter"/>
</dbReference>
<proteinExistence type="predicted"/>
<dbReference type="AlphaFoldDB" id="A0A2X0PL80"/>
<dbReference type="InterPro" id="IPR019410">
    <property type="entry name" value="Methyltransf_16"/>
</dbReference>
<dbReference type="InterPro" id="IPR029063">
    <property type="entry name" value="SAM-dependent_MTases_sf"/>
</dbReference>
<evidence type="ECO:0000313" key="2">
    <source>
        <dbReference type="EMBL" id="SGZ22275.1"/>
    </source>
</evidence>
<dbReference type="GO" id="GO:0008757">
    <property type="term" value="F:S-adenosylmethionine-dependent methyltransferase activity"/>
    <property type="evidence" value="ECO:0007669"/>
    <property type="project" value="UniProtKB-ARBA"/>
</dbReference>
<dbReference type="Pfam" id="PF10294">
    <property type="entry name" value="Methyltransf_16"/>
    <property type="match status" value="2"/>
</dbReference>
<organism evidence="2 3">
    <name type="scientific">Microbotryum silenes-dioicae</name>
    <dbReference type="NCBI Taxonomy" id="796604"/>
    <lineage>
        <taxon>Eukaryota</taxon>
        <taxon>Fungi</taxon>
        <taxon>Dikarya</taxon>
        <taxon>Basidiomycota</taxon>
        <taxon>Pucciniomycotina</taxon>
        <taxon>Microbotryomycetes</taxon>
        <taxon>Microbotryales</taxon>
        <taxon>Microbotryaceae</taxon>
        <taxon>Microbotryum</taxon>
    </lineage>
</organism>
<dbReference type="EMBL" id="FQNC01000084">
    <property type="protein sequence ID" value="SGZ22275.1"/>
    <property type="molecule type" value="Genomic_DNA"/>
</dbReference>
<keyword evidence="3" id="KW-1185">Reference proteome</keyword>
<dbReference type="SUPFAM" id="SSF53335">
    <property type="entry name" value="S-adenosyl-L-methionine-dependent methyltransferases"/>
    <property type="match status" value="1"/>
</dbReference>
<dbReference type="PANTHER" id="PTHR14614">
    <property type="entry name" value="HEPATOCELLULAR CARCINOMA-ASSOCIATED ANTIGEN"/>
    <property type="match status" value="1"/>
</dbReference>